<dbReference type="Proteomes" id="UP001516023">
    <property type="component" value="Unassembled WGS sequence"/>
</dbReference>
<sequence>MSVNGSAAYKSILYSLVSTVLYYFMDLYYEEDLQDDEKLTHPYTIAALVAAFIFLLSSKVTFSYNRVRWRTESYVRSSLMYLILILPLLSVHLIKYWEACTALHSMQSKWLDAGSTLAAYHLQSSAYESVRPPCFGEHSDISDLLLERERSDETTPEEKIERIKTSGESTPRLSFGKFLSKEFKNKCKRVRQSDLRSINHPSSSKKGHHRNSSRTFWSPSGTLPVEGVPTSGSDRELLPSLFLQESAHLVSLLSAVALSTLRNEIEGVEAPLSEFVPGNAWPTFNSNDDPKLKHYGYRQSWLIRNLRYIFDISRTPKERAAYNMARPFHVIGGVSEREAYLLQQARGALAKVALVNMWFNEFVIREHLHGSTGNVGPPIISRVQQYQSDGFLWYNSARKLSYIPFPFPHSQITTLFVLLIMFLIPVLMISFASFWLGLLVNFFTVTLFAGLNEVSKELEYPYRCMPNDLPLNIFQAHLNEALLTTFAGYHPDSYWEVIPDT</sequence>
<dbReference type="AlphaFoldDB" id="A0ABD3Q9F8"/>
<name>A0ABD3Q9F8_9STRA</name>
<evidence type="ECO:0000256" key="8">
    <source>
        <dbReference type="SAM" id="Phobius"/>
    </source>
</evidence>
<keyword evidence="5" id="KW-0406">Ion transport</keyword>
<evidence type="ECO:0000256" key="7">
    <source>
        <dbReference type="SAM" id="MobiDB-lite"/>
    </source>
</evidence>
<gene>
    <name evidence="9" type="ORF">HJC23_010900</name>
</gene>
<feature type="transmembrane region" description="Helical" evidence="8">
    <location>
        <begin position="12"/>
        <end position="29"/>
    </location>
</feature>
<dbReference type="EMBL" id="JABMIG020000060">
    <property type="protein sequence ID" value="KAL3796753.1"/>
    <property type="molecule type" value="Genomic_DNA"/>
</dbReference>
<reference evidence="9 10" key="1">
    <citation type="journal article" date="2020" name="G3 (Bethesda)">
        <title>Improved Reference Genome for Cyclotella cryptica CCMP332, a Model for Cell Wall Morphogenesis, Salinity Adaptation, and Lipid Production in Diatoms (Bacillariophyta).</title>
        <authorList>
            <person name="Roberts W.R."/>
            <person name="Downey K.M."/>
            <person name="Ruck E.C."/>
            <person name="Traller J.C."/>
            <person name="Alverson A.J."/>
        </authorList>
    </citation>
    <scope>NUCLEOTIDE SEQUENCE [LARGE SCALE GENOMIC DNA]</scope>
    <source>
        <strain evidence="9 10">CCMP332</strain>
    </source>
</reference>
<dbReference type="PANTHER" id="PTHR33281:SF20">
    <property type="match status" value="1"/>
</dbReference>
<comment type="caution">
    <text evidence="9">The sequence shown here is derived from an EMBL/GenBank/DDBJ whole genome shotgun (WGS) entry which is preliminary data.</text>
</comment>
<keyword evidence="10" id="KW-1185">Reference proteome</keyword>
<dbReference type="PANTHER" id="PTHR33281">
    <property type="entry name" value="UPF0187 PROTEIN YNEE"/>
    <property type="match status" value="1"/>
</dbReference>
<evidence type="ECO:0000256" key="5">
    <source>
        <dbReference type="ARBA" id="ARBA00023065"/>
    </source>
</evidence>
<comment type="subcellular location">
    <subcellularLocation>
        <location evidence="1">Membrane</location>
        <topology evidence="1">Multi-pass membrane protein</topology>
    </subcellularLocation>
</comment>
<evidence type="ECO:0000313" key="9">
    <source>
        <dbReference type="EMBL" id="KAL3796753.1"/>
    </source>
</evidence>
<evidence type="ECO:0000256" key="2">
    <source>
        <dbReference type="ARBA" id="ARBA00022448"/>
    </source>
</evidence>
<dbReference type="GO" id="GO:0016020">
    <property type="term" value="C:membrane"/>
    <property type="evidence" value="ECO:0007669"/>
    <property type="project" value="UniProtKB-SubCell"/>
</dbReference>
<evidence type="ECO:0000256" key="1">
    <source>
        <dbReference type="ARBA" id="ARBA00004141"/>
    </source>
</evidence>
<keyword evidence="2" id="KW-0813">Transport</keyword>
<dbReference type="GO" id="GO:0006811">
    <property type="term" value="P:monoatomic ion transport"/>
    <property type="evidence" value="ECO:0007669"/>
    <property type="project" value="UniProtKB-KW"/>
</dbReference>
<feature type="transmembrane region" description="Helical" evidence="8">
    <location>
        <begin position="415"/>
        <end position="448"/>
    </location>
</feature>
<protein>
    <submittedName>
        <fullName evidence="9">Uncharacterized protein</fullName>
    </submittedName>
</protein>
<proteinExistence type="predicted"/>
<evidence type="ECO:0000256" key="6">
    <source>
        <dbReference type="ARBA" id="ARBA00023136"/>
    </source>
</evidence>
<feature type="transmembrane region" description="Helical" evidence="8">
    <location>
        <begin position="79"/>
        <end position="97"/>
    </location>
</feature>
<evidence type="ECO:0000313" key="10">
    <source>
        <dbReference type="Proteomes" id="UP001516023"/>
    </source>
</evidence>
<feature type="transmembrane region" description="Helical" evidence="8">
    <location>
        <begin position="41"/>
        <end position="58"/>
    </location>
</feature>
<feature type="region of interest" description="Disordered" evidence="7">
    <location>
        <begin position="190"/>
        <end position="231"/>
    </location>
</feature>
<feature type="compositionally biased region" description="Basic and acidic residues" evidence="7">
    <location>
        <begin position="148"/>
        <end position="165"/>
    </location>
</feature>
<evidence type="ECO:0000256" key="3">
    <source>
        <dbReference type="ARBA" id="ARBA00022692"/>
    </source>
</evidence>
<accession>A0ABD3Q9F8</accession>
<keyword evidence="6 8" id="KW-0472">Membrane</keyword>
<dbReference type="Pfam" id="PF25539">
    <property type="entry name" value="Bestrophin_2"/>
    <property type="match status" value="1"/>
</dbReference>
<organism evidence="9 10">
    <name type="scientific">Cyclotella cryptica</name>
    <dbReference type="NCBI Taxonomy" id="29204"/>
    <lineage>
        <taxon>Eukaryota</taxon>
        <taxon>Sar</taxon>
        <taxon>Stramenopiles</taxon>
        <taxon>Ochrophyta</taxon>
        <taxon>Bacillariophyta</taxon>
        <taxon>Coscinodiscophyceae</taxon>
        <taxon>Thalassiosirophycidae</taxon>
        <taxon>Stephanodiscales</taxon>
        <taxon>Stephanodiscaceae</taxon>
        <taxon>Cyclotella</taxon>
    </lineage>
</organism>
<keyword evidence="3 8" id="KW-0812">Transmembrane</keyword>
<dbReference type="InterPro" id="IPR044669">
    <property type="entry name" value="YneE/VCCN1/2-like"/>
</dbReference>
<keyword evidence="4 8" id="KW-1133">Transmembrane helix</keyword>
<feature type="region of interest" description="Disordered" evidence="7">
    <location>
        <begin position="148"/>
        <end position="169"/>
    </location>
</feature>
<feature type="compositionally biased region" description="Basic residues" evidence="7">
    <location>
        <begin position="203"/>
        <end position="212"/>
    </location>
</feature>
<evidence type="ECO:0000256" key="4">
    <source>
        <dbReference type="ARBA" id="ARBA00022989"/>
    </source>
</evidence>